<reference evidence="2 3" key="1">
    <citation type="submission" date="2021-06" db="EMBL/GenBank/DDBJ databases">
        <authorList>
            <person name="Palmer J.M."/>
        </authorList>
    </citation>
    <scope>NUCLEOTIDE SEQUENCE [LARGE SCALE GENOMIC DNA]</scope>
    <source>
        <strain evidence="2 3">GA_2019</strain>
        <tissue evidence="2">Muscle</tissue>
    </source>
</reference>
<dbReference type="Gene3D" id="3.40.309.10">
    <property type="entry name" value="Aldehyde Dehydrogenase, Chain A, domain 2"/>
    <property type="match status" value="2"/>
</dbReference>
<sequence length="115" mass="13111">KDILPEFVEEVVKRTHAITIGDPLLESTRMGALVNRPHLDKVLSFVEQAKKESRRFCREPITLQWVWLLVSSQGRDMTRAHRLVEQLEAGSCFINNYNITPVEVPFGGFKMSGTV</sequence>
<proteinExistence type="predicted"/>
<evidence type="ECO:0000259" key="1">
    <source>
        <dbReference type="Pfam" id="PF00171"/>
    </source>
</evidence>
<dbReference type="PANTHER" id="PTHR11699">
    <property type="entry name" value="ALDEHYDE DEHYDROGENASE-RELATED"/>
    <property type="match status" value="1"/>
</dbReference>
<gene>
    <name evidence="2" type="ORF">GOODEAATRI_003968</name>
</gene>
<dbReference type="Proteomes" id="UP001476798">
    <property type="component" value="Unassembled WGS sequence"/>
</dbReference>
<name>A0ABV0P189_9TELE</name>
<dbReference type="InterPro" id="IPR016163">
    <property type="entry name" value="Ald_DH_C"/>
</dbReference>
<dbReference type="InterPro" id="IPR016162">
    <property type="entry name" value="Ald_DH_N"/>
</dbReference>
<dbReference type="SUPFAM" id="SSF53720">
    <property type="entry name" value="ALDH-like"/>
    <property type="match status" value="1"/>
</dbReference>
<dbReference type="Pfam" id="PF00171">
    <property type="entry name" value="Aldedh"/>
    <property type="match status" value="2"/>
</dbReference>
<dbReference type="EMBL" id="JAHRIO010060130">
    <property type="protein sequence ID" value="MEQ2177474.1"/>
    <property type="molecule type" value="Genomic_DNA"/>
</dbReference>
<dbReference type="InterPro" id="IPR016161">
    <property type="entry name" value="Ald_DH/histidinol_DH"/>
</dbReference>
<dbReference type="Gene3D" id="3.40.605.10">
    <property type="entry name" value="Aldehyde Dehydrogenase, Chain A, domain 1"/>
    <property type="match status" value="1"/>
</dbReference>
<organism evidence="2 3">
    <name type="scientific">Goodea atripinnis</name>
    <dbReference type="NCBI Taxonomy" id="208336"/>
    <lineage>
        <taxon>Eukaryota</taxon>
        <taxon>Metazoa</taxon>
        <taxon>Chordata</taxon>
        <taxon>Craniata</taxon>
        <taxon>Vertebrata</taxon>
        <taxon>Euteleostomi</taxon>
        <taxon>Actinopterygii</taxon>
        <taxon>Neopterygii</taxon>
        <taxon>Teleostei</taxon>
        <taxon>Neoteleostei</taxon>
        <taxon>Acanthomorphata</taxon>
        <taxon>Ovalentaria</taxon>
        <taxon>Atherinomorphae</taxon>
        <taxon>Cyprinodontiformes</taxon>
        <taxon>Goodeidae</taxon>
        <taxon>Goodea</taxon>
    </lineage>
</organism>
<accession>A0ABV0P189</accession>
<evidence type="ECO:0000313" key="3">
    <source>
        <dbReference type="Proteomes" id="UP001476798"/>
    </source>
</evidence>
<feature type="domain" description="Aldehyde dehydrogenase" evidence="1">
    <location>
        <begin position="74"/>
        <end position="114"/>
    </location>
</feature>
<evidence type="ECO:0000313" key="2">
    <source>
        <dbReference type="EMBL" id="MEQ2177474.1"/>
    </source>
</evidence>
<comment type="caution">
    <text evidence="2">The sequence shown here is derived from an EMBL/GenBank/DDBJ whole genome shotgun (WGS) entry which is preliminary data.</text>
</comment>
<feature type="non-terminal residue" evidence="2">
    <location>
        <position position="1"/>
    </location>
</feature>
<protein>
    <recommendedName>
        <fullName evidence="1">Aldehyde dehydrogenase domain-containing protein</fullName>
    </recommendedName>
</protein>
<dbReference type="InterPro" id="IPR015590">
    <property type="entry name" value="Aldehyde_DH_dom"/>
</dbReference>
<keyword evidence="3" id="KW-1185">Reference proteome</keyword>
<feature type="domain" description="Aldehyde dehydrogenase" evidence="1">
    <location>
        <begin position="2"/>
        <end position="55"/>
    </location>
</feature>